<dbReference type="EMBL" id="JAHUTJ010000128">
    <property type="protein sequence ID" value="MED6263287.1"/>
    <property type="molecule type" value="Genomic_DNA"/>
</dbReference>
<comment type="caution">
    <text evidence="2">The sequence shown here is derived from an EMBL/GenBank/DDBJ whole genome shotgun (WGS) entry which is preliminary data.</text>
</comment>
<name>A0ABU7CKU4_9TELE</name>
<evidence type="ECO:0000313" key="3">
    <source>
        <dbReference type="Proteomes" id="UP001352852"/>
    </source>
</evidence>
<proteinExistence type="predicted"/>
<gene>
    <name evidence="2" type="ORF">CHARACLAT_003034</name>
</gene>
<keyword evidence="3" id="KW-1185">Reference proteome</keyword>
<feature type="signal peptide" evidence="1">
    <location>
        <begin position="1"/>
        <end position="18"/>
    </location>
</feature>
<keyword evidence="1" id="KW-0732">Signal</keyword>
<organism evidence="2 3">
    <name type="scientific">Characodon lateralis</name>
    <dbReference type="NCBI Taxonomy" id="208331"/>
    <lineage>
        <taxon>Eukaryota</taxon>
        <taxon>Metazoa</taxon>
        <taxon>Chordata</taxon>
        <taxon>Craniata</taxon>
        <taxon>Vertebrata</taxon>
        <taxon>Euteleostomi</taxon>
        <taxon>Actinopterygii</taxon>
        <taxon>Neopterygii</taxon>
        <taxon>Teleostei</taxon>
        <taxon>Neoteleostei</taxon>
        <taxon>Acanthomorphata</taxon>
        <taxon>Ovalentaria</taxon>
        <taxon>Atherinomorphae</taxon>
        <taxon>Cyprinodontiformes</taxon>
        <taxon>Goodeidae</taxon>
        <taxon>Characodon</taxon>
    </lineage>
</organism>
<reference evidence="2 3" key="1">
    <citation type="submission" date="2021-06" db="EMBL/GenBank/DDBJ databases">
        <authorList>
            <person name="Palmer J.M."/>
        </authorList>
    </citation>
    <scope>NUCLEOTIDE SEQUENCE [LARGE SCALE GENOMIC DNA]</scope>
    <source>
        <strain evidence="2 3">CL_MEX2019</strain>
        <tissue evidence="2">Muscle</tissue>
    </source>
</reference>
<accession>A0ABU7CKU4</accession>
<protein>
    <recommendedName>
        <fullName evidence="4">Secreted protein</fullName>
    </recommendedName>
</protein>
<feature type="chain" id="PRO_5046197787" description="Secreted protein" evidence="1">
    <location>
        <begin position="19"/>
        <end position="106"/>
    </location>
</feature>
<sequence>MLFLSKCKLSALLSCCACFQCKLNCRLSQSVLPGDPGMPEHRPQVVGQISCFFVHIANIPEKQREDHLHGHANTHRHCSGRHAKRVPAVYINGCKMALSLFLKGKI</sequence>
<evidence type="ECO:0000313" key="2">
    <source>
        <dbReference type="EMBL" id="MED6263287.1"/>
    </source>
</evidence>
<dbReference type="Proteomes" id="UP001352852">
    <property type="component" value="Unassembled WGS sequence"/>
</dbReference>
<evidence type="ECO:0000256" key="1">
    <source>
        <dbReference type="SAM" id="SignalP"/>
    </source>
</evidence>
<evidence type="ECO:0008006" key="4">
    <source>
        <dbReference type="Google" id="ProtNLM"/>
    </source>
</evidence>